<feature type="transmembrane region" description="Helical" evidence="7">
    <location>
        <begin position="88"/>
        <end position="107"/>
    </location>
</feature>
<dbReference type="GO" id="GO:0008506">
    <property type="term" value="F:sucrose:proton symporter activity"/>
    <property type="evidence" value="ECO:0007669"/>
    <property type="project" value="TreeGrafter"/>
</dbReference>
<reference evidence="8" key="1">
    <citation type="submission" date="2023-06" db="EMBL/GenBank/DDBJ databases">
        <title>Genome-scale phylogeny and comparative genomics of the fungal order Sordariales.</title>
        <authorList>
            <consortium name="Lawrence Berkeley National Laboratory"/>
            <person name="Hensen N."/>
            <person name="Bonometti L."/>
            <person name="Westerberg I."/>
            <person name="Brannstrom I.O."/>
            <person name="Guillou S."/>
            <person name="Cros-Aarteil S."/>
            <person name="Calhoun S."/>
            <person name="Haridas S."/>
            <person name="Kuo A."/>
            <person name="Mondo S."/>
            <person name="Pangilinan J."/>
            <person name="Riley R."/>
            <person name="Labutti K."/>
            <person name="Andreopoulos B."/>
            <person name="Lipzen A."/>
            <person name="Chen C."/>
            <person name="Yanf M."/>
            <person name="Daum C."/>
            <person name="Ng V."/>
            <person name="Clum A."/>
            <person name="Steindorff A."/>
            <person name="Ohm R."/>
            <person name="Martin F."/>
            <person name="Silar P."/>
            <person name="Natvig D."/>
            <person name="Lalanne C."/>
            <person name="Gautier V."/>
            <person name="Ament-Velasquez S.L."/>
            <person name="Kruys A."/>
            <person name="Hutchinson M.I."/>
            <person name="Powell A.J."/>
            <person name="Barry K."/>
            <person name="Miller A.N."/>
            <person name="Grigoriev I.V."/>
            <person name="Debuchy R."/>
            <person name="Gladieux P."/>
            <person name="Thoren M.H."/>
            <person name="Johannesson H."/>
        </authorList>
    </citation>
    <scope>NUCLEOTIDE SEQUENCE</scope>
    <source>
        <strain evidence="8">SMH4607-1</strain>
    </source>
</reference>
<feature type="transmembrane region" description="Helical" evidence="7">
    <location>
        <begin position="248"/>
        <end position="270"/>
    </location>
</feature>
<feature type="transmembrane region" description="Helical" evidence="7">
    <location>
        <begin position="276"/>
        <end position="298"/>
    </location>
</feature>
<feature type="region of interest" description="Disordered" evidence="6">
    <location>
        <begin position="516"/>
        <end position="551"/>
    </location>
</feature>
<evidence type="ECO:0000256" key="5">
    <source>
        <dbReference type="ARBA" id="ARBA00023136"/>
    </source>
</evidence>
<feature type="transmembrane region" description="Helical" evidence="7">
    <location>
        <begin position="127"/>
        <end position="148"/>
    </location>
</feature>
<dbReference type="GO" id="GO:0005886">
    <property type="term" value="C:plasma membrane"/>
    <property type="evidence" value="ECO:0007669"/>
    <property type="project" value="TreeGrafter"/>
</dbReference>
<evidence type="ECO:0000256" key="3">
    <source>
        <dbReference type="ARBA" id="ARBA00022692"/>
    </source>
</evidence>
<sequence length="674" mass="73385">MTSSLAGILNRGSPAGGQSQTPVKASRKKPAALTGSTSQDEAADDNGPRVLEDGTNEQSPLLSPANSEDGFLNGPAAEVDEYQTTKGIWYIVLLTISIGGLQIAWSVEMSNGSPYLLSLGITKSVMALVWIAGPLSGTLVQPYVGMLSDNCRISWGKRKPFMIGGAAATIMSLMFLAWTREIVGGLLGVLGADPESAFVKYSIIVTAVVWVYILDFAINTVQAAIRAFIVDCAPTHQQEAANAMASRFVGIGSIVGYLAGFVNLAPVFWWLGDTQFKELCAIASIALGATILLTCLTVRERDPRLEGPPAKDKAGVLSFFRKVFTSIKRLPPQTKKVCQVQFCAWIGFFPMLFYTSSYIGEIYAEPFLEENPNMTPEELDRLYERATQVGTFALLIFSITGLLTNVFLPFFIAPTFDNQSNASSDGAGESSSTLKDYDEEKSWLDYLVIPGFTLRRAWMFSQILFTGSMLCTVFVRTVTAATVLIGLVGITWALTLWAPWAIISAEISRRDEVVRTQRQERTLSPNRPPVTSLDGYSSDENPPHELNDEEESDQAGVILGIHNMAIAAPQIIATVVSSILFRVFQKPRGQPGDHSIAIVLALGGISVLISAFFIHRIKDDPDVPTDLMSAIEDGDCDTRPSTSHSRTRSHEQLPRASLERASFVRNKSFSGAEY</sequence>
<evidence type="ECO:0000256" key="1">
    <source>
        <dbReference type="ARBA" id="ARBA00004141"/>
    </source>
</evidence>
<evidence type="ECO:0000256" key="6">
    <source>
        <dbReference type="SAM" id="MobiDB-lite"/>
    </source>
</evidence>
<evidence type="ECO:0000256" key="7">
    <source>
        <dbReference type="SAM" id="Phobius"/>
    </source>
</evidence>
<dbReference type="PANTHER" id="PTHR19432:SF35">
    <property type="entry name" value="SOLUTE CARRIER FAMILY 45 MEMBER 3 ISOFORM X1"/>
    <property type="match status" value="1"/>
</dbReference>
<dbReference type="PANTHER" id="PTHR19432">
    <property type="entry name" value="SUGAR TRANSPORTER"/>
    <property type="match status" value="1"/>
</dbReference>
<evidence type="ECO:0000256" key="2">
    <source>
        <dbReference type="ARBA" id="ARBA00022448"/>
    </source>
</evidence>
<keyword evidence="4 7" id="KW-1133">Transmembrane helix</keyword>
<keyword evidence="5 7" id="KW-0472">Membrane</keyword>
<feature type="transmembrane region" description="Helical" evidence="7">
    <location>
        <begin position="596"/>
        <end position="614"/>
    </location>
</feature>
<dbReference type="Pfam" id="PF13347">
    <property type="entry name" value="MFS_2"/>
    <property type="match status" value="1"/>
</dbReference>
<feature type="compositionally biased region" description="Polar residues" evidence="6">
    <location>
        <begin position="56"/>
        <end position="66"/>
    </location>
</feature>
<dbReference type="SUPFAM" id="SSF103473">
    <property type="entry name" value="MFS general substrate transporter"/>
    <property type="match status" value="1"/>
</dbReference>
<dbReference type="Gene3D" id="1.20.1250.20">
    <property type="entry name" value="MFS general substrate transporter like domains"/>
    <property type="match status" value="1"/>
</dbReference>
<protein>
    <submittedName>
        <fullName evidence="8">Major facilitator superfamily domain-containing protein</fullName>
    </submittedName>
</protein>
<accession>A0AA40DPJ1</accession>
<evidence type="ECO:0000256" key="4">
    <source>
        <dbReference type="ARBA" id="ARBA00022989"/>
    </source>
</evidence>
<dbReference type="AlphaFoldDB" id="A0AA40DPJ1"/>
<feature type="region of interest" description="Disordered" evidence="6">
    <location>
        <begin position="631"/>
        <end position="659"/>
    </location>
</feature>
<comment type="caution">
    <text evidence="8">The sequence shown here is derived from an EMBL/GenBank/DDBJ whole genome shotgun (WGS) entry which is preliminary data.</text>
</comment>
<dbReference type="EMBL" id="JAUKUA010000005">
    <property type="protein sequence ID" value="KAK0711304.1"/>
    <property type="molecule type" value="Genomic_DNA"/>
</dbReference>
<feature type="region of interest" description="Disordered" evidence="6">
    <location>
        <begin position="1"/>
        <end position="67"/>
    </location>
</feature>
<keyword evidence="3 7" id="KW-0812">Transmembrane</keyword>
<organism evidence="8 9">
    <name type="scientific">Lasiosphaeris hirsuta</name>
    <dbReference type="NCBI Taxonomy" id="260670"/>
    <lineage>
        <taxon>Eukaryota</taxon>
        <taxon>Fungi</taxon>
        <taxon>Dikarya</taxon>
        <taxon>Ascomycota</taxon>
        <taxon>Pezizomycotina</taxon>
        <taxon>Sordariomycetes</taxon>
        <taxon>Sordariomycetidae</taxon>
        <taxon>Sordariales</taxon>
        <taxon>Lasiosphaeriaceae</taxon>
        <taxon>Lasiosphaeris</taxon>
    </lineage>
</organism>
<feature type="transmembrane region" description="Helical" evidence="7">
    <location>
        <begin position="564"/>
        <end position="584"/>
    </location>
</feature>
<comment type="subcellular location">
    <subcellularLocation>
        <location evidence="1">Membrane</location>
        <topology evidence="1">Multi-pass membrane protein</topology>
    </subcellularLocation>
</comment>
<keyword evidence="9" id="KW-1185">Reference proteome</keyword>
<feature type="transmembrane region" description="Helical" evidence="7">
    <location>
        <begin position="160"/>
        <end position="178"/>
    </location>
</feature>
<dbReference type="InterPro" id="IPR036259">
    <property type="entry name" value="MFS_trans_sf"/>
</dbReference>
<feature type="transmembrane region" description="Helical" evidence="7">
    <location>
        <begin position="198"/>
        <end position="218"/>
    </location>
</feature>
<gene>
    <name evidence="8" type="ORF">B0H67DRAFT_493441</name>
</gene>
<keyword evidence="2" id="KW-0813">Transport</keyword>
<feature type="transmembrane region" description="Helical" evidence="7">
    <location>
        <begin position="482"/>
        <end position="503"/>
    </location>
</feature>
<name>A0AA40DPJ1_9PEZI</name>
<dbReference type="FunFam" id="1.20.1250.20:FF:000593">
    <property type="entry name" value="MFS general substrate transporter"/>
    <property type="match status" value="1"/>
</dbReference>
<evidence type="ECO:0000313" key="8">
    <source>
        <dbReference type="EMBL" id="KAK0711304.1"/>
    </source>
</evidence>
<feature type="transmembrane region" description="Helical" evidence="7">
    <location>
        <begin position="389"/>
        <end position="412"/>
    </location>
</feature>
<evidence type="ECO:0000313" key="9">
    <source>
        <dbReference type="Proteomes" id="UP001172102"/>
    </source>
</evidence>
<proteinExistence type="predicted"/>
<feature type="transmembrane region" description="Helical" evidence="7">
    <location>
        <begin position="457"/>
        <end position="475"/>
    </location>
</feature>
<dbReference type="Proteomes" id="UP001172102">
    <property type="component" value="Unassembled WGS sequence"/>
</dbReference>